<keyword evidence="1" id="KW-0472">Membrane</keyword>
<evidence type="ECO:0000313" key="3">
    <source>
        <dbReference type="Proteomes" id="UP000268014"/>
    </source>
</evidence>
<dbReference type="WBParaSite" id="HPLM_0001076901-mRNA-1">
    <property type="protein sequence ID" value="HPLM_0001076901-mRNA-1"/>
    <property type="gene ID" value="HPLM_0001076901"/>
</dbReference>
<keyword evidence="3" id="KW-1185">Reference proteome</keyword>
<sequence>MQLSWAIQTLAKAKKPERKSNKMVLVIIALAVLIIILYAFSHSKTTRTDSFFDRCPRMCDKPK</sequence>
<reference evidence="2 3" key="2">
    <citation type="submission" date="2018-11" db="EMBL/GenBank/DDBJ databases">
        <authorList>
            <consortium name="Pathogen Informatics"/>
        </authorList>
    </citation>
    <scope>NUCLEOTIDE SEQUENCE [LARGE SCALE GENOMIC DNA]</scope>
    <source>
        <strain evidence="2 3">MHpl1</strain>
    </source>
</reference>
<evidence type="ECO:0000313" key="4">
    <source>
        <dbReference type="WBParaSite" id="HPLM_0001076901-mRNA-1"/>
    </source>
</evidence>
<evidence type="ECO:0000256" key="1">
    <source>
        <dbReference type="SAM" id="Phobius"/>
    </source>
</evidence>
<protein>
    <submittedName>
        <fullName evidence="4">Secreted protein</fullName>
    </submittedName>
</protein>
<dbReference type="Proteomes" id="UP000268014">
    <property type="component" value="Unassembled WGS sequence"/>
</dbReference>
<dbReference type="AlphaFoldDB" id="A0A0N4WII1"/>
<keyword evidence="1" id="KW-1133">Transmembrane helix</keyword>
<accession>A0A0N4WII1</accession>
<gene>
    <name evidence="2" type="ORF">HPLM_LOCUS10761</name>
</gene>
<proteinExistence type="predicted"/>
<feature type="transmembrane region" description="Helical" evidence="1">
    <location>
        <begin position="21"/>
        <end position="40"/>
    </location>
</feature>
<reference evidence="4" key="1">
    <citation type="submission" date="2017-02" db="UniProtKB">
        <authorList>
            <consortium name="WormBaseParasite"/>
        </authorList>
    </citation>
    <scope>IDENTIFICATION</scope>
</reference>
<name>A0A0N4WII1_HAEPC</name>
<keyword evidence="1" id="KW-0812">Transmembrane</keyword>
<organism evidence="4">
    <name type="scientific">Haemonchus placei</name>
    <name type="common">Barber's pole worm</name>
    <dbReference type="NCBI Taxonomy" id="6290"/>
    <lineage>
        <taxon>Eukaryota</taxon>
        <taxon>Metazoa</taxon>
        <taxon>Ecdysozoa</taxon>
        <taxon>Nematoda</taxon>
        <taxon>Chromadorea</taxon>
        <taxon>Rhabditida</taxon>
        <taxon>Rhabditina</taxon>
        <taxon>Rhabditomorpha</taxon>
        <taxon>Strongyloidea</taxon>
        <taxon>Trichostrongylidae</taxon>
        <taxon>Haemonchus</taxon>
    </lineage>
</organism>
<evidence type="ECO:0000313" key="2">
    <source>
        <dbReference type="EMBL" id="VDO41069.1"/>
    </source>
</evidence>
<dbReference type="EMBL" id="UZAF01017384">
    <property type="protein sequence ID" value="VDO41069.1"/>
    <property type="molecule type" value="Genomic_DNA"/>
</dbReference>